<dbReference type="AlphaFoldDB" id="A0A6I6CWB5"/>
<evidence type="ECO:0000256" key="1">
    <source>
        <dbReference type="SAM" id="MobiDB-lite"/>
    </source>
</evidence>
<name>A0A6I6CWB5_9GAMM</name>
<keyword evidence="3" id="KW-1185">Reference proteome</keyword>
<organism evidence="2 3">
    <name type="scientific">Guyparkeria halophila</name>
    <dbReference type="NCBI Taxonomy" id="47960"/>
    <lineage>
        <taxon>Bacteria</taxon>
        <taxon>Pseudomonadati</taxon>
        <taxon>Pseudomonadota</taxon>
        <taxon>Gammaproteobacteria</taxon>
        <taxon>Chromatiales</taxon>
        <taxon>Thioalkalibacteraceae</taxon>
        <taxon>Guyparkeria</taxon>
    </lineage>
</organism>
<dbReference type="RefSeq" id="WP_156573811.1">
    <property type="nucleotide sequence ID" value="NZ_CP046415.1"/>
</dbReference>
<dbReference type="KEGG" id="ghl:GM160_05580"/>
<accession>A0A6I6CWB5</accession>
<gene>
    <name evidence="2" type="ORF">GM160_05580</name>
</gene>
<evidence type="ECO:0000313" key="3">
    <source>
        <dbReference type="Proteomes" id="UP000427716"/>
    </source>
</evidence>
<sequence length="268" mass="28301">MGGKGSSPPPPDYSQLADASEESARIMADLGYQQLDEARRQYERTLPLIERVTESQIATMEETQQQGRDYYDYQSETYRPLEKELVGDARNFSTQAEFERRAGQAAADYEKQQTQARQANARQMASMGVNPNSGKYQAIQAQSGLTNAANKAGAMNNARTQAENLGYARRMDAAGLGRNLAGASQGAYGVATSAGNSAASNTQQPGQNLMAGMGQGSATIGSGRDMMQTGLGTALSGQADMYNAAQKRGSDSSAALGSAIGMAGAMMM</sequence>
<feature type="region of interest" description="Disordered" evidence="1">
    <location>
        <begin position="1"/>
        <end position="22"/>
    </location>
</feature>
<proteinExistence type="predicted"/>
<protein>
    <submittedName>
        <fullName evidence="2">Uncharacterized protein</fullName>
    </submittedName>
</protein>
<reference evidence="2 3" key="1">
    <citation type="submission" date="2019-11" db="EMBL/GenBank/DDBJ databases">
        <authorList>
            <person name="Zhang J."/>
            <person name="Sun C."/>
        </authorList>
    </citation>
    <scope>NUCLEOTIDE SEQUENCE [LARGE SCALE GENOMIC DNA]</scope>
    <source>
        <strain evidence="3">sp2</strain>
    </source>
</reference>
<dbReference type="EMBL" id="CP046415">
    <property type="protein sequence ID" value="QGT78409.1"/>
    <property type="molecule type" value="Genomic_DNA"/>
</dbReference>
<dbReference type="Proteomes" id="UP000427716">
    <property type="component" value="Chromosome"/>
</dbReference>
<evidence type="ECO:0000313" key="2">
    <source>
        <dbReference type="EMBL" id="QGT78409.1"/>
    </source>
</evidence>